<protein>
    <submittedName>
        <fullName evidence="2">Uncharacterized protein</fullName>
    </submittedName>
</protein>
<sequence>MSVRSGRLVPLALRFGLVLGAAACAWIGYEAGDDRSARAADALPVVTVDTVVGGVTDLLQVTLPPVAIPPSVAADTLDPPRPPGSVDDGGDTGGTTPSRAGSSPTTDTREATPAPRRRTAPPADRPTRAVPSRPRTPETVAARTSRPPRDRVATPPVTAVDRVATPVVGTLPAVLDPVAGPVLGALPPVVDPVAGPIVGALPPVVDPVAGPIVGALAPVVDPLLRSLHPVLRPLEPVLQSLEPVLQPLEPVLRPLEPVLGPLEPVLGALEPVLGALRPGEVAPPAERGAGGTAEQAPGVTGTAGRPPARTAPPAPSAAMPPTGQPRTGAALADPAQTRTVAWSPAGAGADPLRPDVIPHRGAPATDTGGVVSGGGVHQPAGDASTVAWTSPATGLRLCRPDGPAPLPSRCPRPGSRPA</sequence>
<evidence type="ECO:0000313" key="3">
    <source>
        <dbReference type="Proteomes" id="UP000198228"/>
    </source>
</evidence>
<accession>A0A1C4YUQ0</accession>
<evidence type="ECO:0000313" key="2">
    <source>
        <dbReference type="EMBL" id="SCF24404.1"/>
    </source>
</evidence>
<name>A0A1C4YUQ0_9ACTN</name>
<gene>
    <name evidence="2" type="ORF">GA0074696_3717</name>
</gene>
<dbReference type="Proteomes" id="UP000198228">
    <property type="component" value="Chromosome I"/>
</dbReference>
<feature type="region of interest" description="Disordered" evidence="1">
    <location>
        <begin position="71"/>
        <end position="157"/>
    </location>
</feature>
<feature type="compositionally biased region" description="Pro residues" evidence="1">
    <location>
        <begin position="402"/>
        <end position="418"/>
    </location>
</feature>
<proteinExistence type="predicted"/>
<evidence type="ECO:0000256" key="1">
    <source>
        <dbReference type="SAM" id="MobiDB-lite"/>
    </source>
</evidence>
<dbReference type="EMBL" id="LT607410">
    <property type="protein sequence ID" value="SCF24404.1"/>
    <property type="molecule type" value="Genomic_DNA"/>
</dbReference>
<organism evidence="2 3">
    <name type="scientific">Micromonospora purpureochromogenes</name>
    <dbReference type="NCBI Taxonomy" id="47872"/>
    <lineage>
        <taxon>Bacteria</taxon>
        <taxon>Bacillati</taxon>
        <taxon>Actinomycetota</taxon>
        <taxon>Actinomycetes</taxon>
        <taxon>Micromonosporales</taxon>
        <taxon>Micromonosporaceae</taxon>
        <taxon>Micromonospora</taxon>
    </lineage>
</organism>
<feature type="region of interest" description="Disordered" evidence="1">
    <location>
        <begin position="279"/>
        <end position="330"/>
    </location>
</feature>
<dbReference type="AlphaFoldDB" id="A0A1C4YUQ0"/>
<dbReference type="RefSeq" id="WP_088962249.1">
    <property type="nucleotide sequence ID" value="NZ_LT607410.1"/>
</dbReference>
<feature type="region of interest" description="Disordered" evidence="1">
    <location>
        <begin position="365"/>
        <end position="418"/>
    </location>
</feature>
<reference evidence="2 3" key="1">
    <citation type="submission" date="2016-06" db="EMBL/GenBank/DDBJ databases">
        <authorList>
            <person name="Kjaerup R.B."/>
            <person name="Dalgaard T.S."/>
            <person name="Juul-Madsen H.R."/>
        </authorList>
    </citation>
    <scope>NUCLEOTIDE SEQUENCE [LARGE SCALE GENOMIC DNA]</scope>
    <source>
        <strain evidence="2 3">DSM 43821</strain>
    </source>
</reference>